<reference evidence="8 9" key="1">
    <citation type="submission" date="2019-03" db="EMBL/GenBank/DDBJ databases">
        <title>Sequencing 25 genomes of Wallemia mellicola.</title>
        <authorList>
            <person name="Gostincar C."/>
        </authorList>
    </citation>
    <scope>NUCLEOTIDE SEQUENCE [LARGE SCALE GENOMIC DNA]</scope>
    <source>
        <strain evidence="7 8">EXF-1262</strain>
        <strain evidence="6 9">EXF-6152</strain>
    </source>
</reference>
<dbReference type="Proteomes" id="UP000307169">
    <property type="component" value="Unassembled WGS sequence"/>
</dbReference>
<dbReference type="EMBL" id="SPRC01000009">
    <property type="protein sequence ID" value="TIB81286.1"/>
    <property type="molecule type" value="Genomic_DNA"/>
</dbReference>
<dbReference type="SUPFAM" id="SSF57903">
    <property type="entry name" value="FYVE/PHD zinc finger"/>
    <property type="match status" value="1"/>
</dbReference>
<proteinExistence type="predicted"/>
<dbReference type="InterPro" id="IPR000306">
    <property type="entry name" value="Znf_FYVE"/>
</dbReference>
<gene>
    <name evidence="7" type="ORF">E3Q17_00756</name>
    <name evidence="6" type="ORF">E3Q22_01229</name>
</gene>
<feature type="domain" description="FYVE zinc finger" evidence="5">
    <location>
        <begin position="178"/>
        <end position="261"/>
    </location>
</feature>
<evidence type="ECO:0000256" key="1">
    <source>
        <dbReference type="ARBA" id="ARBA00022723"/>
    </source>
</evidence>
<keyword evidence="1" id="KW-0479">Metal-binding</keyword>
<dbReference type="InterPro" id="IPR013083">
    <property type="entry name" value="Znf_RING/FYVE/PHD"/>
</dbReference>
<evidence type="ECO:0000313" key="6">
    <source>
        <dbReference type="EMBL" id="TIB81286.1"/>
    </source>
</evidence>
<evidence type="ECO:0000256" key="2">
    <source>
        <dbReference type="ARBA" id="ARBA00022771"/>
    </source>
</evidence>
<comment type="caution">
    <text evidence="7">The sequence shown here is derived from an EMBL/GenBank/DDBJ whole genome shotgun (WGS) entry which is preliminary data.</text>
</comment>
<evidence type="ECO:0000313" key="9">
    <source>
        <dbReference type="Proteomes" id="UP000310685"/>
    </source>
</evidence>
<feature type="compositionally biased region" description="Low complexity" evidence="4">
    <location>
        <begin position="87"/>
        <end position="97"/>
    </location>
</feature>
<dbReference type="Proteomes" id="UP000310685">
    <property type="component" value="Unassembled WGS sequence"/>
</dbReference>
<protein>
    <recommendedName>
        <fullName evidence="5">FYVE zinc finger domain-containing protein</fullName>
    </recommendedName>
</protein>
<dbReference type="EMBL" id="SPRH01000005">
    <property type="protein sequence ID" value="TIC03984.1"/>
    <property type="molecule type" value="Genomic_DNA"/>
</dbReference>
<name>A0A4T0P222_9BASI</name>
<dbReference type="SUPFAM" id="SSF140125">
    <property type="entry name" value="Rabenosyn-5 Rab-binding domain-like"/>
    <property type="match status" value="1"/>
</dbReference>
<dbReference type="GO" id="GO:0008270">
    <property type="term" value="F:zinc ion binding"/>
    <property type="evidence" value="ECO:0007669"/>
    <property type="project" value="UniProtKB-KW"/>
</dbReference>
<feature type="compositionally biased region" description="Low complexity" evidence="4">
    <location>
        <begin position="34"/>
        <end position="49"/>
    </location>
</feature>
<dbReference type="AlphaFoldDB" id="A0A4T0P222"/>
<dbReference type="Pfam" id="PF01363">
    <property type="entry name" value="FYVE"/>
    <property type="match status" value="1"/>
</dbReference>
<evidence type="ECO:0000256" key="4">
    <source>
        <dbReference type="SAM" id="MobiDB-lite"/>
    </source>
</evidence>
<dbReference type="Gene3D" id="3.30.40.10">
    <property type="entry name" value="Zinc/RING finger domain, C3HC4 (zinc finger)"/>
    <property type="match status" value="1"/>
</dbReference>
<evidence type="ECO:0000259" key="5">
    <source>
        <dbReference type="Pfam" id="PF01363"/>
    </source>
</evidence>
<feature type="region of interest" description="Disordered" evidence="4">
    <location>
        <begin position="87"/>
        <end position="110"/>
    </location>
</feature>
<organism evidence="7 8">
    <name type="scientific">Wallemia mellicola</name>
    <dbReference type="NCBI Taxonomy" id="1708541"/>
    <lineage>
        <taxon>Eukaryota</taxon>
        <taxon>Fungi</taxon>
        <taxon>Dikarya</taxon>
        <taxon>Basidiomycota</taxon>
        <taxon>Wallemiomycotina</taxon>
        <taxon>Wallemiomycetes</taxon>
        <taxon>Wallemiales</taxon>
        <taxon>Wallemiaceae</taxon>
        <taxon>Wallemia</taxon>
    </lineage>
</organism>
<dbReference type="InterPro" id="IPR036531">
    <property type="entry name" value="Rbsn_Rab-bd_sf"/>
</dbReference>
<dbReference type="InterPro" id="IPR011011">
    <property type="entry name" value="Znf_FYVE_PHD"/>
</dbReference>
<evidence type="ECO:0000313" key="8">
    <source>
        <dbReference type="Proteomes" id="UP000307169"/>
    </source>
</evidence>
<keyword evidence="2" id="KW-0863">Zinc-finger</keyword>
<sequence>MSKNGEDAPKTQFRRLRPTDNISNNRRAHQRTLSSQSSPIASPSTAQISQIPKHSFNRSISTVQQPSTSSSPIPDLNYQIYAKSRSPSFTSTFSTSSMLGNRRTPYRVGFQPKGVTRDRIQDFTNERDKHKRDDKDMLNDRRLMRRLDKLFEVHNKHNDAFGLLSDIRLRSQEQNVVKWEDDKAVQWCPIAHVQFNPLKYRKHHCRMCGRVVSAAVVEKDPIKRRASVVMTKDPSGKIRMCRLDEEITGIRVCLECWKVVERQEMRVFIPRYMRAYKEAILLEKELNDKIKGNAIATKELMAKTQRLEYLIKEFDEPTALCRAISTKFKGSLGIYMGLLKRQVEKERMAAKAREDESKVDDSDDSKLQALFEQQSQLLQQIERTKEARKFEDVRILTENLEFVNKLIEEI</sequence>
<evidence type="ECO:0000256" key="3">
    <source>
        <dbReference type="ARBA" id="ARBA00022833"/>
    </source>
</evidence>
<keyword evidence="3" id="KW-0862">Zinc</keyword>
<feature type="region of interest" description="Disordered" evidence="4">
    <location>
        <begin position="1"/>
        <end position="49"/>
    </location>
</feature>
<accession>A0A4T0P222</accession>
<evidence type="ECO:0000313" key="7">
    <source>
        <dbReference type="EMBL" id="TIC03984.1"/>
    </source>
</evidence>